<evidence type="ECO:0008006" key="6">
    <source>
        <dbReference type="Google" id="ProtNLM"/>
    </source>
</evidence>
<dbReference type="RefSeq" id="WP_093727047.1">
    <property type="nucleotide sequence ID" value="NZ_FMZB01000004.1"/>
</dbReference>
<proteinExistence type="predicted"/>
<dbReference type="Gene3D" id="3.90.180.10">
    <property type="entry name" value="Medium-chain alcohol dehydrogenases, catalytic domain"/>
    <property type="match status" value="1"/>
</dbReference>
<keyword evidence="1" id="KW-0560">Oxidoreductase</keyword>
<dbReference type="EMBL" id="FMZB01000004">
    <property type="protein sequence ID" value="SDC83718.1"/>
    <property type="molecule type" value="Genomic_DNA"/>
</dbReference>
<sequence>MKTVVCNSPNHFLVTEREMPVVKEGEVLVKIHRIGICGTDIHAYHGRQPFFSYPRVLGHELSGEIAELNGKNHDFSIGEKVTIIPYLECGECIACRKGKPNCCRNIQVLGVHTDGGMQEYIRVPISHLIKINQLTYDQAALVECLSIGAHAVRRAAIQKDEFVLVIGAGPIGLGIMQYVRLAGAKVIAMDMGEERLEFCQKWASPDYTVNAKENPESAIEEITNGDYPTVVFDATGNINSMNNAYKYTAHGGSLIYVGLVQADLQFPDQEFHKRELTMFASRNANKEDFETVIKSLEEGEIDVQPFITSNVPLDALPDRFEELTAPGTGNIKIMVELS</sequence>
<dbReference type="CDD" id="cd08261">
    <property type="entry name" value="Zn_ADH7"/>
    <property type="match status" value="1"/>
</dbReference>
<dbReference type="Pfam" id="PF00107">
    <property type="entry name" value="ADH_zinc_N"/>
    <property type="match status" value="1"/>
</dbReference>
<dbReference type="InterPro" id="IPR013149">
    <property type="entry name" value="ADH-like_C"/>
</dbReference>
<dbReference type="InterPro" id="IPR036291">
    <property type="entry name" value="NAD(P)-bd_dom_sf"/>
</dbReference>
<keyword evidence="5" id="KW-1185">Reference proteome</keyword>
<dbReference type="InterPro" id="IPR050129">
    <property type="entry name" value="Zn_alcohol_dh"/>
</dbReference>
<reference evidence="5" key="1">
    <citation type="submission" date="2016-10" db="EMBL/GenBank/DDBJ databases">
        <authorList>
            <person name="Varghese N."/>
            <person name="Submissions S."/>
        </authorList>
    </citation>
    <scope>NUCLEOTIDE SEQUENCE [LARGE SCALE GENOMIC DNA]</scope>
    <source>
        <strain evidence="5">DSM 21620</strain>
    </source>
</reference>
<feature type="domain" description="Alcohol dehydrogenase-like C-terminal" evidence="2">
    <location>
        <begin position="170"/>
        <end position="297"/>
    </location>
</feature>
<protein>
    <recommendedName>
        <fullName evidence="6">2-desacetyl-2-hydroxyethyl bacteriochlorophyllide A dehydrogenase</fullName>
    </recommendedName>
</protein>
<dbReference type="PANTHER" id="PTHR43401:SF3">
    <property type="entry name" value="L-GALACTONATE-5-DEHYDROGENASE"/>
    <property type="match status" value="1"/>
</dbReference>
<name>A0A1G6PUK0_9BACI</name>
<gene>
    <name evidence="4" type="ORF">SAMN05421663_104266</name>
</gene>
<accession>A0A1G6PUK0</accession>
<dbReference type="SUPFAM" id="SSF51735">
    <property type="entry name" value="NAD(P)-binding Rossmann-fold domains"/>
    <property type="match status" value="1"/>
</dbReference>
<dbReference type="InterPro" id="IPR011032">
    <property type="entry name" value="GroES-like_sf"/>
</dbReference>
<feature type="domain" description="Alcohol dehydrogenase-like N-terminal" evidence="3">
    <location>
        <begin position="24"/>
        <end position="132"/>
    </location>
</feature>
<dbReference type="AlphaFoldDB" id="A0A1G6PUK0"/>
<dbReference type="GO" id="GO:0016491">
    <property type="term" value="F:oxidoreductase activity"/>
    <property type="evidence" value="ECO:0007669"/>
    <property type="project" value="UniProtKB-KW"/>
</dbReference>
<dbReference type="PANTHER" id="PTHR43401">
    <property type="entry name" value="L-THREONINE 3-DEHYDROGENASE"/>
    <property type="match status" value="1"/>
</dbReference>
<dbReference type="InterPro" id="IPR013154">
    <property type="entry name" value="ADH-like_N"/>
</dbReference>
<dbReference type="SUPFAM" id="SSF50129">
    <property type="entry name" value="GroES-like"/>
    <property type="match status" value="1"/>
</dbReference>
<organism evidence="4 5">
    <name type="scientific">Terribacillus halophilus</name>
    <dbReference type="NCBI Taxonomy" id="361279"/>
    <lineage>
        <taxon>Bacteria</taxon>
        <taxon>Bacillati</taxon>
        <taxon>Bacillota</taxon>
        <taxon>Bacilli</taxon>
        <taxon>Bacillales</taxon>
        <taxon>Bacillaceae</taxon>
        <taxon>Terribacillus</taxon>
    </lineage>
</organism>
<evidence type="ECO:0000259" key="3">
    <source>
        <dbReference type="Pfam" id="PF08240"/>
    </source>
</evidence>
<dbReference type="Gene3D" id="3.40.50.720">
    <property type="entry name" value="NAD(P)-binding Rossmann-like Domain"/>
    <property type="match status" value="1"/>
</dbReference>
<dbReference type="OrthoDB" id="9770238at2"/>
<dbReference type="Proteomes" id="UP000198666">
    <property type="component" value="Unassembled WGS sequence"/>
</dbReference>
<evidence type="ECO:0000313" key="4">
    <source>
        <dbReference type="EMBL" id="SDC83718.1"/>
    </source>
</evidence>
<evidence type="ECO:0000259" key="2">
    <source>
        <dbReference type="Pfam" id="PF00107"/>
    </source>
</evidence>
<dbReference type="STRING" id="361279.SAMN05421663_104266"/>
<evidence type="ECO:0000256" key="1">
    <source>
        <dbReference type="ARBA" id="ARBA00023002"/>
    </source>
</evidence>
<dbReference type="Pfam" id="PF08240">
    <property type="entry name" value="ADH_N"/>
    <property type="match status" value="1"/>
</dbReference>
<evidence type="ECO:0000313" key="5">
    <source>
        <dbReference type="Proteomes" id="UP000198666"/>
    </source>
</evidence>